<dbReference type="EMBL" id="RWGY01000039">
    <property type="protein sequence ID" value="TVU12485.1"/>
    <property type="molecule type" value="Genomic_DNA"/>
</dbReference>
<comment type="caution">
    <text evidence="3">The sequence shown here is derived from an EMBL/GenBank/DDBJ whole genome shotgun (WGS) entry which is preliminary data.</text>
</comment>
<sequence length="86" mass="8773">MASSSNKLMALVLAVLLICSTVSRGGCEPDRDVLVTGRKMLVAGSGATSSPALPTASLRVPQPGRASAVYSESKRSSPGGPDPEHH</sequence>
<organism evidence="3 4">
    <name type="scientific">Eragrostis curvula</name>
    <name type="common">weeping love grass</name>
    <dbReference type="NCBI Taxonomy" id="38414"/>
    <lineage>
        <taxon>Eukaryota</taxon>
        <taxon>Viridiplantae</taxon>
        <taxon>Streptophyta</taxon>
        <taxon>Embryophyta</taxon>
        <taxon>Tracheophyta</taxon>
        <taxon>Spermatophyta</taxon>
        <taxon>Magnoliopsida</taxon>
        <taxon>Liliopsida</taxon>
        <taxon>Poales</taxon>
        <taxon>Poaceae</taxon>
        <taxon>PACMAD clade</taxon>
        <taxon>Chloridoideae</taxon>
        <taxon>Eragrostideae</taxon>
        <taxon>Eragrostidinae</taxon>
        <taxon>Eragrostis</taxon>
    </lineage>
</organism>
<dbReference type="Proteomes" id="UP000324897">
    <property type="component" value="Chromosome 3"/>
</dbReference>
<reference evidence="3 4" key="1">
    <citation type="journal article" date="2019" name="Sci. Rep.">
        <title>A high-quality genome of Eragrostis curvula grass provides insights into Poaceae evolution and supports new strategies to enhance forage quality.</title>
        <authorList>
            <person name="Carballo J."/>
            <person name="Santos B.A.C.M."/>
            <person name="Zappacosta D."/>
            <person name="Garbus I."/>
            <person name="Selva J.P."/>
            <person name="Gallo C.A."/>
            <person name="Diaz A."/>
            <person name="Albertini E."/>
            <person name="Caccamo M."/>
            <person name="Echenique V."/>
        </authorList>
    </citation>
    <scope>NUCLEOTIDE SEQUENCE [LARGE SCALE GENOMIC DNA]</scope>
    <source>
        <strain evidence="4">cv. Victoria</strain>
        <tissue evidence="3">Leaf</tissue>
    </source>
</reference>
<evidence type="ECO:0000256" key="2">
    <source>
        <dbReference type="SAM" id="SignalP"/>
    </source>
</evidence>
<feature type="chain" id="PRO_5023924196" evidence="2">
    <location>
        <begin position="26"/>
        <end position="86"/>
    </location>
</feature>
<proteinExistence type="predicted"/>
<name>A0A5J9TMF3_9POAL</name>
<protein>
    <submittedName>
        <fullName evidence="3">Uncharacterized protein</fullName>
    </submittedName>
</protein>
<feature type="region of interest" description="Disordered" evidence="1">
    <location>
        <begin position="44"/>
        <end position="86"/>
    </location>
</feature>
<gene>
    <name evidence="3" type="ORF">EJB05_46135</name>
</gene>
<feature type="non-terminal residue" evidence="3">
    <location>
        <position position="1"/>
    </location>
</feature>
<dbReference type="OrthoDB" id="678671at2759"/>
<keyword evidence="2" id="KW-0732">Signal</keyword>
<evidence type="ECO:0000256" key="1">
    <source>
        <dbReference type="SAM" id="MobiDB-lite"/>
    </source>
</evidence>
<evidence type="ECO:0000313" key="4">
    <source>
        <dbReference type="Proteomes" id="UP000324897"/>
    </source>
</evidence>
<dbReference type="AlphaFoldDB" id="A0A5J9TMF3"/>
<feature type="signal peptide" evidence="2">
    <location>
        <begin position="1"/>
        <end position="25"/>
    </location>
</feature>
<accession>A0A5J9TMF3</accession>
<keyword evidence="4" id="KW-1185">Reference proteome</keyword>
<dbReference type="Gramene" id="TVU12485">
    <property type="protein sequence ID" value="TVU12485"/>
    <property type="gene ID" value="EJB05_46135"/>
</dbReference>
<evidence type="ECO:0000313" key="3">
    <source>
        <dbReference type="EMBL" id="TVU12485.1"/>
    </source>
</evidence>